<feature type="region of interest" description="Disordered" evidence="10">
    <location>
        <begin position="27"/>
        <end position="49"/>
    </location>
</feature>
<dbReference type="GO" id="GO:0008241">
    <property type="term" value="F:peptidyl-dipeptidase activity"/>
    <property type="evidence" value="ECO:0007669"/>
    <property type="project" value="UniProtKB-EC"/>
</dbReference>
<feature type="active site" description="Proton donor 2" evidence="8">
    <location>
        <position position="554"/>
    </location>
</feature>
<dbReference type="Proteomes" id="UP000521199">
    <property type="component" value="Unassembled WGS sequence"/>
</dbReference>
<evidence type="ECO:0000256" key="10">
    <source>
        <dbReference type="SAM" id="MobiDB-lite"/>
    </source>
</evidence>
<dbReference type="PROSITE" id="PS51257">
    <property type="entry name" value="PROKAR_LIPOPROTEIN"/>
    <property type="match status" value="1"/>
</dbReference>
<feature type="disulfide bond" evidence="7">
    <location>
        <begin position="394"/>
        <end position="412"/>
    </location>
</feature>
<evidence type="ECO:0000256" key="11">
    <source>
        <dbReference type="SAM" id="SignalP"/>
    </source>
</evidence>
<keyword evidence="12" id="KW-0378">Hydrolase</keyword>
<feature type="active site" description="Proton donor 1" evidence="4">
    <location>
        <position position="554"/>
    </location>
</feature>
<dbReference type="EC" id="3.4.15.1" evidence="12"/>
<feature type="active site" description="Proton acceptor 1" evidence="4">
    <location>
        <position position="426"/>
    </location>
</feature>
<dbReference type="GO" id="GO:0004180">
    <property type="term" value="F:carboxypeptidase activity"/>
    <property type="evidence" value="ECO:0007669"/>
    <property type="project" value="UniProtKB-KW"/>
</dbReference>
<gene>
    <name evidence="12" type="ORF">HNQ52_003073</name>
</gene>
<evidence type="ECO:0000256" key="6">
    <source>
        <dbReference type="PIRSR" id="PIRSR601548-3"/>
    </source>
</evidence>
<evidence type="ECO:0000256" key="5">
    <source>
        <dbReference type="PIRSR" id="PIRSR601548-2"/>
    </source>
</evidence>
<dbReference type="EMBL" id="JACHHP010000006">
    <property type="protein sequence ID" value="MBB5209504.1"/>
    <property type="molecule type" value="Genomic_DNA"/>
</dbReference>
<dbReference type="PRINTS" id="PR00791">
    <property type="entry name" value="PEPDIPTASEA"/>
</dbReference>
<dbReference type="PANTHER" id="PTHR10514">
    <property type="entry name" value="ANGIOTENSIN-CONVERTING ENZYME"/>
    <property type="match status" value="1"/>
</dbReference>
<protein>
    <submittedName>
        <fullName evidence="12">Peptidyl-dipeptidase A</fullName>
        <ecNumber evidence="12">3.4.15.1</ecNumber>
    </submittedName>
</protein>
<keyword evidence="12" id="KW-0645">Protease</keyword>
<feature type="chain" id="PRO_5031030281" evidence="11">
    <location>
        <begin position="26"/>
        <end position="657"/>
    </location>
</feature>
<evidence type="ECO:0000313" key="13">
    <source>
        <dbReference type="Proteomes" id="UP000521199"/>
    </source>
</evidence>
<dbReference type="Gene3D" id="1.10.1370.30">
    <property type="match status" value="1"/>
</dbReference>
<keyword evidence="2 7" id="KW-1015">Disulfide bond</keyword>
<evidence type="ECO:0000256" key="1">
    <source>
        <dbReference type="ARBA" id="ARBA00022729"/>
    </source>
</evidence>
<keyword evidence="12" id="KW-0121">Carboxypeptidase</keyword>
<feature type="compositionally biased region" description="Low complexity" evidence="10">
    <location>
        <begin position="32"/>
        <end position="49"/>
    </location>
</feature>
<comment type="caution">
    <text evidence="12">The sequence shown here is derived from an EMBL/GenBank/DDBJ whole genome shotgun (WGS) entry which is preliminary data.</text>
</comment>
<dbReference type="GO" id="GO:0008237">
    <property type="term" value="F:metallopeptidase activity"/>
    <property type="evidence" value="ECO:0007669"/>
    <property type="project" value="InterPro"/>
</dbReference>
<sequence>MNTQRAHLGLAIATALLLAGCGSSTDSTVPHSTAPAATTAPAEPATPSESADDFIARVNATQEAMTPEITSAAWLSSTYINADSQRVAAAANERMLTKTNEFIEQAKLYDEAAQSPATARALHLIKTGSSMPAPRDPAKLKELTEIATRMEATYGAGKWCVDAGDPASCKDIGQVSEILAATDTSTYDEQLAAWNGWHTISVPMRKDYQRFAELTNEGAKEMGFANTGEVWRAGYDMTPAEFQAETDRLWGQVKPLYDQLQCYARGKLVDKYGEKGQVNGLIPAHLTGNLWQQDWGNLWPILEPYKGVGSLDINSALEQRRDAMLSTEVNKAGGMGKLTAEQQVELGRKADFESATAMTKLAESFYTGLGMPALPDSFYTDSQLVQPRDRDVVCHASAWPMNTDGEVRIKMCIKPNEEELTTIYHELGHIYYYLAYKDLPPLFQTGAHDGFHEAIGDTIVLSMTPDYLASIDLVDKPEVSEQAVINSQMRMALAKVAFLPFGLMIDRWRWGVFDGSIPPDQYNAAWWKLKAQYQGVGPASPRGEDLFDPGAKYHVPGNTPYTRYFLSHILQFQFYKALCDASGHTGPLHQCNFAANPEAGKRYWAMLSKGASQPWQQTLKELTGGEQMDASAILDYFAPLQTWLQEQNQGQECGWSS</sequence>
<dbReference type="PROSITE" id="PS52011">
    <property type="entry name" value="PEPTIDASE_M2"/>
    <property type="match status" value="1"/>
</dbReference>
<dbReference type="GO" id="GO:0016020">
    <property type="term" value="C:membrane"/>
    <property type="evidence" value="ECO:0007669"/>
    <property type="project" value="InterPro"/>
</dbReference>
<name>A0A7W8D7T1_9GAMM</name>
<dbReference type="InterPro" id="IPR001548">
    <property type="entry name" value="Peptidase_M2"/>
</dbReference>
<evidence type="ECO:0000256" key="2">
    <source>
        <dbReference type="ARBA" id="ARBA00023157"/>
    </source>
</evidence>
<evidence type="ECO:0000256" key="3">
    <source>
        <dbReference type="ARBA" id="ARBA00023180"/>
    </source>
</evidence>
<dbReference type="SUPFAM" id="SSF55486">
    <property type="entry name" value="Metalloproteases ('zincins'), catalytic domain"/>
    <property type="match status" value="1"/>
</dbReference>
<keyword evidence="13" id="KW-1185">Reference proteome</keyword>
<organism evidence="12 13">
    <name type="scientific">Chiayiivirga flava</name>
    <dbReference type="NCBI Taxonomy" id="659595"/>
    <lineage>
        <taxon>Bacteria</taxon>
        <taxon>Pseudomonadati</taxon>
        <taxon>Pseudomonadota</taxon>
        <taxon>Gammaproteobacteria</taxon>
        <taxon>Lysobacterales</taxon>
        <taxon>Lysobacteraceae</taxon>
        <taxon>Chiayiivirga</taxon>
    </lineage>
</organism>
<feature type="disulfide bond" evidence="7">
    <location>
        <begin position="160"/>
        <end position="169"/>
    </location>
</feature>
<dbReference type="AlphaFoldDB" id="A0A7W8D7T1"/>
<dbReference type="GO" id="GO:0006508">
    <property type="term" value="P:proteolysis"/>
    <property type="evidence" value="ECO:0007669"/>
    <property type="project" value="InterPro"/>
</dbReference>
<evidence type="ECO:0000256" key="7">
    <source>
        <dbReference type="PIRSR" id="PIRSR601548-4"/>
    </source>
</evidence>
<dbReference type="PANTHER" id="PTHR10514:SF27">
    <property type="entry name" value="ANGIOTENSIN-CONVERTING ENZYME"/>
    <property type="match status" value="1"/>
</dbReference>
<keyword evidence="6" id="KW-0862">Zinc</keyword>
<keyword evidence="6" id="KW-0479">Metal-binding</keyword>
<evidence type="ECO:0000256" key="8">
    <source>
        <dbReference type="PIRSR" id="PIRSR601548-6"/>
    </source>
</evidence>
<evidence type="ECO:0000256" key="4">
    <source>
        <dbReference type="PIRSR" id="PIRSR601548-1"/>
    </source>
</evidence>
<feature type="binding site" evidence="9">
    <location>
        <position position="425"/>
    </location>
    <ligand>
        <name>Zn(2+)</name>
        <dbReference type="ChEBI" id="CHEBI:29105"/>
        <label>2</label>
        <note>catalytic</note>
    </ligand>
</feature>
<feature type="active site" description="Proton acceptor 2" evidence="8">
    <location>
        <position position="426"/>
    </location>
</feature>
<feature type="binding site" evidence="9">
    <location>
        <position position="453"/>
    </location>
    <ligand>
        <name>Zn(2+)</name>
        <dbReference type="ChEBI" id="CHEBI:29105"/>
        <label>2</label>
        <note>catalytic</note>
    </ligand>
</feature>
<feature type="binding site" evidence="9">
    <location>
        <position position="429"/>
    </location>
    <ligand>
        <name>Zn(2+)</name>
        <dbReference type="ChEBI" id="CHEBI:29105"/>
        <label>2</label>
        <note>catalytic</note>
    </ligand>
</feature>
<keyword evidence="3" id="KW-0325">Glycoprotein</keyword>
<proteinExistence type="predicted"/>
<feature type="binding site" evidence="6">
    <location>
        <position position="425"/>
    </location>
    <ligand>
        <name>Zn(2+)</name>
        <dbReference type="ChEBI" id="CHEBI:29105"/>
        <label>1</label>
        <note>catalytic</note>
    </ligand>
</feature>
<evidence type="ECO:0000313" key="12">
    <source>
        <dbReference type="EMBL" id="MBB5209504.1"/>
    </source>
</evidence>
<feature type="binding site" evidence="5">
    <location>
        <position position="563"/>
    </location>
    <ligand>
        <name>chloride</name>
        <dbReference type="ChEBI" id="CHEBI:17996"/>
        <label>1</label>
    </ligand>
</feature>
<dbReference type="Pfam" id="PF01401">
    <property type="entry name" value="Peptidase_M2"/>
    <property type="match status" value="1"/>
</dbReference>
<accession>A0A7W8D7T1</accession>
<reference evidence="12 13" key="1">
    <citation type="submission" date="2020-08" db="EMBL/GenBank/DDBJ databases">
        <title>Genomic Encyclopedia of Type Strains, Phase IV (KMG-IV): sequencing the most valuable type-strain genomes for metagenomic binning, comparative biology and taxonomic classification.</title>
        <authorList>
            <person name="Goeker M."/>
        </authorList>
    </citation>
    <scope>NUCLEOTIDE SEQUENCE [LARGE SCALE GENOMIC DNA]</scope>
    <source>
        <strain evidence="12 13">DSM 24163</strain>
    </source>
</reference>
<feature type="disulfide bond" evidence="7">
    <location>
        <begin position="579"/>
        <end position="591"/>
    </location>
</feature>
<keyword evidence="1 11" id="KW-0732">Signal</keyword>
<feature type="binding site" evidence="6">
    <location>
        <position position="429"/>
    </location>
    <ligand>
        <name>Zn(2+)</name>
        <dbReference type="ChEBI" id="CHEBI:29105"/>
        <label>1</label>
        <note>catalytic</note>
    </ligand>
</feature>
<feature type="binding site" evidence="6">
    <location>
        <position position="453"/>
    </location>
    <ligand>
        <name>Zn(2+)</name>
        <dbReference type="ChEBI" id="CHEBI:29105"/>
        <label>1</label>
        <note>catalytic</note>
    </ligand>
</feature>
<dbReference type="RefSeq" id="WP_425486508.1">
    <property type="nucleotide sequence ID" value="NZ_JACHHP010000006.1"/>
</dbReference>
<dbReference type="CDD" id="cd06461">
    <property type="entry name" value="M2_ACE"/>
    <property type="match status" value="1"/>
</dbReference>
<evidence type="ECO:0000256" key="9">
    <source>
        <dbReference type="PIRSR" id="PIRSR601548-8"/>
    </source>
</evidence>
<feature type="binding site" evidence="5">
    <location>
        <position position="235"/>
    </location>
    <ligand>
        <name>chloride</name>
        <dbReference type="ChEBI" id="CHEBI:17996"/>
        <label>1</label>
    </ligand>
</feature>
<feature type="signal peptide" evidence="11">
    <location>
        <begin position="1"/>
        <end position="25"/>
    </location>
</feature>